<dbReference type="InterPro" id="IPR017896">
    <property type="entry name" value="4Fe4S_Fe-S-bd"/>
</dbReference>
<evidence type="ECO:0000313" key="7">
    <source>
        <dbReference type="Proteomes" id="UP000005801"/>
    </source>
</evidence>
<evidence type="ECO:0000256" key="3">
    <source>
        <dbReference type="ARBA" id="ARBA00023004"/>
    </source>
</evidence>
<dbReference type="GO" id="GO:0046872">
    <property type="term" value="F:metal ion binding"/>
    <property type="evidence" value="ECO:0007669"/>
    <property type="project" value="UniProtKB-KW"/>
</dbReference>
<dbReference type="InterPro" id="IPR038152">
    <property type="entry name" value="Carbam_trans_C_sf"/>
</dbReference>
<protein>
    <submittedName>
        <fullName evidence="6">Carbamoyltransferase</fullName>
    </submittedName>
</protein>
<dbReference type="InterPro" id="IPR031730">
    <property type="entry name" value="Carbam_trans_C"/>
</dbReference>
<dbReference type="PROSITE" id="PS00198">
    <property type="entry name" value="4FE4S_FER_1"/>
    <property type="match status" value="1"/>
</dbReference>
<reference evidence="6 7" key="1">
    <citation type="submission" date="2007-06" db="EMBL/GenBank/DDBJ databases">
        <authorList>
            <person name="Shimkets L."/>
            <person name="Ferriera S."/>
            <person name="Johnson J."/>
            <person name="Kravitz S."/>
            <person name="Beeson K."/>
            <person name="Sutton G."/>
            <person name="Rogers Y.-H."/>
            <person name="Friedman R."/>
            <person name="Frazier M."/>
            <person name="Venter J.C."/>
        </authorList>
    </citation>
    <scope>NUCLEOTIDE SEQUENCE [LARGE SCALE GENOMIC DNA]</scope>
    <source>
        <strain evidence="6 7">SIR-1</strain>
    </source>
</reference>
<dbReference type="RefSeq" id="WP_006974608.1">
    <property type="nucleotide sequence ID" value="NZ_ABCS01000069.1"/>
</dbReference>
<dbReference type="CDD" id="cd24098">
    <property type="entry name" value="ASKHA_NBD_TobZ_N"/>
    <property type="match status" value="1"/>
</dbReference>
<dbReference type="Proteomes" id="UP000005801">
    <property type="component" value="Unassembled WGS sequence"/>
</dbReference>
<dbReference type="PROSITE" id="PS51379">
    <property type="entry name" value="4FE4S_FER_2"/>
    <property type="match status" value="2"/>
</dbReference>
<sequence length="1175" mass="125886">MSDRVEPGSSEDEALRAHLRAIAAGEGGTKLPAVFGAPGQRRLELLRGELLAALGCVDEDGRVRADAPVLVLVRKEGKPNRLREGERTLLLEGGVDELPAEGLAALVEAGAALVFVGSAGQLWTLGQRHAEAIATARARDGVQVVVTSLPTTEGCLEVFEQGSPYAVRPGLAIEDVAGGWLAFARVGGDPLFGLRGPGSLESRDDGAPAPPGMPGLLHAEGRALGVWAMQFEREGRPSFLPTVPSASIRDLGGKSIASYELHHAFASMPMFDYRVLFRDEGTLCEVSPLPGADPADIASRIEEAYATVLPGLSVELVAAGHSFDEPTFDDARSNGRPEVWALWAGEADSEPRRAAWTCAITAARINAATSAGVVDLRPEAAGGDDPGEARATLRAALDAKGCIVLPDQQPMLTIFLGAAAGDDPAASLEPGRDVGCYIELLPGDDEREPMILSSASWEALANARALFQGELAEATAEDIEARFGESLIRGVNLQAWTRPAFARAPIEASDAPIWVDESRCVGSGDCVRICPTGAVSFAEPSSEGARRLPVIDASACVRCQLCVERCEVEALRPILDTDGSVGGKVLVREALTLAEARKRQRPRALEGVLAEPPGRLDARKRGDASVSAKPTVVLGLATVTLLEHAAALLVDGKLVAAVEEERLARERHYSWRHPTRPGSSLASDPCLRIEEAWPPKAIRWVLASQGLSMDDVDIVGINGIPARMRYAMDGGVNWRPPPVMRANSLVYVPHHLSHAASAYGLSGFDDAWILSIDGRGDFETAAIWKAQGHDIELVDAVPWRPDRSFGGVYKTFTQVLGMGAHGEGSTMALAALGTPNVDVSDCMGVDADGSPVLSEWTTQHRFGDDVRKRSDPLLETHHDLAASVQKALEDTVIAYLEKHVGKTMEGQNFANSGGVALNCKMNGLLRKRFAPKDMAVPPGANDAGTAIGAALIAHRELTGELPRLDMGHTHFGPAFTDAAIAQQLKRMRVPFQRLREVGRQTAELIAGGQIVCWFQGPMEFGPRALGGRSILADPRREDLKPRLNDMKGRQAWRPFGSSVLAGHQGEFFEEDWDSRFMLFAVTVREDKRAVVPVIVHHDGTTRPQVVHPEHHPRYAALLEAFGEQTGVPMVVNTSFNRGGEAIVCTPLEAMRSFMGLGADAIVLGNCLVRRSMLRR</sequence>
<proteinExistence type="inferred from homology"/>
<dbReference type="GO" id="GO:0051536">
    <property type="term" value="F:iron-sulfur cluster binding"/>
    <property type="evidence" value="ECO:0007669"/>
    <property type="project" value="UniProtKB-KW"/>
</dbReference>
<keyword evidence="7" id="KW-1185">Reference proteome</keyword>
<dbReference type="PANTHER" id="PTHR34847">
    <property type="entry name" value="NODULATION PROTEIN U"/>
    <property type="match status" value="1"/>
</dbReference>
<comment type="similarity">
    <text evidence="1">Belongs to the NodU/CmcH family.</text>
</comment>
<evidence type="ECO:0000259" key="5">
    <source>
        <dbReference type="PROSITE" id="PS51379"/>
    </source>
</evidence>
<accession>A6GD17</accession>
<name>A6GD17_9BACT</name>
<dbReference type="InterPro" id="IPR051338">
    <property type="entry name" value="NodU/CmcH_Carbamoyltrnsfr"/>
</dbReference>
<dbReference type="Pfam" id="PF02543">
    <property type="entry name" value="Carbam_trans_N"/>
    <property type="match status" value="1"/>
</dbReference>
<dbReference type="GO" id="GO:0016740">
    <property type="term" value="F:transferase activity"/>
    <property type="evidence" value="ECO:0007669"/>
    <property type="project" value="UniProtKB-KW"/>
</dbReference>
<dbReference type="Pfam" id="PF16861">
    <property type="entry name" value="Carbam_trans_C"/>
    <property type="match status" value="1"/>
</dbReference>
<dbReference type="Gene3D" id="3.30.420.40">
    <property type="match status" value="2"/>
</dbReference>
<dbReference type="InterPro" id="IPR003696">
    <property type="entry name" value="Carbtransf_dom"/>
</dbReference>
<dbReference type="eggNOG" id="COG2192">
    <property type="taxonomic scope" value="Bacteria"/>
</dbReference>
<dbReference type="STRING" id="391625.PPSIR1_42306"/>
<dbReference type="Gene3D" id="3.90.870.20">
    <property type="entry name" value="Carbamoyltransferase, C-terminal domain"/>
    <property type="match status" value="1"/>
</dbReference>
<dbReference type="SUPFAM" id="SSF54862">
    <property type="entry name" value="4Fe-4S ferredoxins"/>
    <property type="match status" value="1"/>
</dbReference>
<keyword evidence="4" id="KW-0411">Iron-sulfur</keyword>
<evidence type="ECO:0000313" key="6">
    <source>
        <dbReference type="EMBL" id="EDM76255.1"/>
    </source>
</evidence>
<dbReference type="SUPFAM" id="SSF53067">
    <property type="entry name" value="Actin-like ATPase domain"/>
    <property type="match status" value="1"/>
</dbReference>
<keyword evidence="2" id="KW-0479">Metal-binding</keyword>
<dbReference type="Pfam" id="PF12838">
    <property type="entry name" value="Fer4_7"/>
    <property type="match status" value="1"/>
</dbReference>
<evidence type="ECO:0000256" key="2">
    <source>
        <dbReference type="ARBA" id="ARBA00022723"/>
    </source>
</evidence>
<dbReference type="InterPro" id="IPR043129">
    <property type="entry name" value="ATPase_NBD"/>
</dbReference>
<organism evidence="6 7">
    <name type="scientific">Plesiocystis pacifica SIR-1</name>
    <dbReference type="NCBI Taxonomy" id="391625"/>
    <lineage>
        <taxon>Bacteria</taxon>
        <taxon>Pseudomonadati</taxon>
        <taxon>Myxococcota</taxon>
        <taxon>Polyangia</taxon>
        <taxon>Nannocystales</taxon>
        <taxon>Nannocystaceae</taxon>
        <taxon>Plesiocystis</taxon>
    </lineage>
</organism>
<comment type="caution">
    <text evidence="6">The sequence shown here is derived from an EMBL/GenBank/DDBJ whole genome shotgun (WGS) entry which is preliminary data.</text>
</comment>
<evidence type="ECO:0000256" key="4">
    <source>
        <dbReference type="ARBA" id="ARBA00023014"/>
    </source>
</evidence>
<keyword evidence="6" id="KW-0808">Transferase</keyword>
<evidence type="ECO:0000256" key="1">
    <source>
        <dbReference type="ARBA" id="ARBA00006129"/>
    </source>
</evidence>
<dbReference type="PANTHER" id="PTHR34847:SF1">
    <property type="entry name" value="NODULATION PROTEIN U"/>
    <property type="match status" value="1"/>
</dbReference>
<feature type="domain" description="4Fe-4S ferredoxin-type" evidence="5">
    <location>
        <begin position="547"/>
        <end position="576"/>
    </location>
</feature>
<dbReference type="Gene3D" id="3.30.70.20">
    <property type="match status" value="1"/>
</dbReference>
<feature type="domain" description="4Fe-4S ferredoxin-type" evidence="5">
    <location>
        <begin position="511"/>
        <end position="540"/>
    </location>
</feature>
<dbReference type="AlphaFoldDB" id="A6GD17"/>
<dbReference type="EMBL" id="ABCS01000069">
    <property type="protein sequence ID" value="EDM76255.1"/>
    <property type="molecule type" value="Genomic_DNA"/>
</dbReference>
<dbReference type="OrthoDB" id="9780777at2"/>
<keyword evidence="3" id="KW-0408">Iron</keyword>
<dbReference type="InterPro" id="IPR017900">
    <property type="entry name" value="4Fe4S_Fe_S_CS"/>
</dbReference>
<gene>
    <name evidence="6" type="ORF">PPSIR1_42306</name>
</gene>